<reference evidence="3 4" key="1">
    <citation type="submission" date="2018-02" db="EMBL/GenBank/DDBJ databases">
        <title>Draft Genome of Achromobacter spanius stain 6.</title>
        <authorList>
            <person name="Gunasekera T.S."/>
            <person name="Radwan O."/>
            <person name="Ruiz O.N."/>
        </authorList>
    </citation>
    <scope>NUCLEOTIDE SEQUENCE [LARGE SCALE GENOMIC DNA]</scope>
    <source>
        <strain evidence="3 4">6</strain>
    </source>
</reference>
<dbReference type="Proteomes" id="UP000239990">
    <property type="component" value="Unassembled WGS sequence"/>
</dbReference>
<feature type="transmembrane region" description="Helical" evidence="1">
    <location>
        <begin position="129"/>
        <end position="152"/>
    </location>
</feature>
<keyword evidence="1" id="KW-1133">Transmembrane helix</keyword>
<feature type="transmembrane region" description="Helical" evidence="1">
    <location>
        <begin position="213"/>
        <end position="231"/>
    </location>
</feature>
<feature type="domain" description="CAAX prenyl protease 2/Lysostaphin resistance protein A-like" evidence="2">
    <location>
        <begin position="212"/>
        <end position="304"/>
    </location>
</feature>
<feature type="transmembrane region" description="Helical" evidence="1">
    <location>
        <begin position="292"/>
        <end position="312"/>
    </location>
</feature>
<dbReference type="Pfam" id="PF02517">
    <property type="entry name" value="Rce1-like"/>
    <property type="match status" value="1"/>
</dbReference>
<accession>A0A2S5GRZ6</accession>
<feature type="transmembrane region" description="Helical" evidence="1">
    <location>
        <begin position="77"/>
        <end position="97"/>
    </location>
</feature>
<keyword evidence="1" id="KW-0812">Transmembrane</keyword>
<keyword evidence="1" id="KW-0472">Membrane</keyword>
<dbReference type="AlphaFoldDB" id="A0A2S5GRZ6"/>
<feature type="transmembrane region" description="Helical" evidence="1">
    <location>
        <begin position="173"/>
        <end position="201"/>
    </location>
</feature>
<evidence type="ECO:0000313" key="3">
    <source>
        <dbReference type="EMBL" id="PPA75769.1"/>
    </source>
</evidence>
<organism evidence="3 4">
    <name type="scientific">Achromobacter spanius</name>
    <dbReference type="NCBI Taxonomy" id="217203"/>
    <lineage>
        <taxon>Bacteria</taxon>
        <taxon>Pseudomonadati</taxon>
        <taxon>Pseudomonadota</taxon>
        <taxon>Betaproteobacteria</taxon>
        <taxon>Burkholderiales</taxon>
        <taxon>Alcaligenaceae</taxon>
        <taxon>Achromobacter</taxon>
    </lineage>
</organism>
<dbReference type="OrthoDB" id="5322702at2"/>
<dbReference type="EMBL" id="PREU01000005">
    <property type="protein sequence ID" value="PPA75769.1"/>
    <property type="molecule type" value="Genomic_DNA"/>
</dbReference>
<evidence type="ECO:0000259" key="2">
    <source>
        <dbReference type="Pfam" id="PF02517"/>
    </source>
</evidence>
<dbReference type="RefSeq" id="WP_104143862.1">
    <property type="nucleotide sequence ID" value="NZ_PREU01000005.1"/>
</dbReference>
<name>A0A2S5GRZ6_9BURK</name>
<keyword evidence="3" id="KW-0482">Metalloprotease</keyword>
<keyword evidence="3" id="KW-0378">Hydrolase</keyword>
<proteinExistence type="predicted"/>
<feature type="transmembrane region" description="Helical" evidence="1">
    <location>
        <begin position="251"/>
        <end position="272"/>
    </location>
</feature>
<gene>
    <name evidence="3" type="ORF">C4E15_13375</name>
</gene>
<dbReference type="GO" id="GO:0008237">
    <property type="term" value="F:metallopeptidase activity"/>
    <property type="evidence" value="ECO:0007669"/>
    <property type="project" value="UniProtKB-KW"/>
</dbReference>
<evidence type="ECO:0000313" key="4">
    <source>
        <dbReference type="Proteomes" id="UP000239990"/>
    </source>
</evidence>
<comment type="caution">
    <text evidence="3">The sequence shown here is derived from an EMBL/GenBank/DDBJ whole genome shotgun (WGS) entry which is preliminary data.</text>
</comment>
<keyword evidence="3" id="KW-0645">Protease</keyword>
<dbReference type="InterPro" id="IPR003675">
    <property type="entry name" value="Rce1/LyrA-like_dom"/>
</dbReference>
<dbReference type="GO" id="GO:0080120">
    <property type="term" value="P:CAAX-box protein maturation"/>
    <property type="evidence" value="ECO:0007669"/>
    <property type="project" value="UniProtKB-ARBA"/>
</dbReference>
<dbReference type="GO" id="GO:0004175">
    <property type="term" value="F:endopeptidase activity"/>
    <property type="evidence" value="ECO:0007669"/>
    <property type="project" value="UniProtKB-ARBA"/>
</dbReference>
<protein>
    <submittedName>
        <fullName evidence="3">CPBP family intramembrane metalloprotease domain-containing protein</fullName>
    </submittedName>
</protein>
<dbReference type="GO" id="GO:0006508">
    <property type="term" value="P:proteolysis"/>
    <property type="evidence" value="ECO:0007669"/>
    <property type="project" value="UniProtKB-KW"/>
</dbReference>
<feature type="transmembrane region" description="Helical" evidence="1">
    <location>
        <begin position="47"/>
        <end position="65"/>
    </location>
</feature>
<sequence>MPLYSPWPALFLAALMLWPPATRRWALLPLAVAWALAWKDGVIDPVALAAPALLALAAVCIRPTFQANSPATPPPALRLFGHLLFVLLAAALFLHLIPGFHNPQVIAPAPLSADAVAFGMYLNLDKPLVAFWVILVLAPPMVGGYAEGYVGADAGRALGSDARSHAGGIAVHIAGRTLAAALLACAAAVLVCLGLALAPGVVGWAPKWPDTGWIWLINNALLVTVAEEALFRGYVQQQLATCWRNRRWGGWAALGVAALLFGLAHFAGGWQWMLLATMAGVAYGVAYRYGGLAAAVLAHLGLNAAHFGLFTYPMRAVF</sequence>
<evidence type="ECO:0000256" key="1">
    <source>
        <dbReference type="SAM" id="Phobius"/>
    </source>
</evidence>